<sequence>MRKKSISRKEQILQAAFATVCRQGYYETRIDDVARRAGVAKGTVYLYFRDKPDLYLGIIRWLLSQAYTILQEIAGQPLSARARLSRVFQTWTEKLLPYPGATELIFPEMNRERCNLNRRFREQVLPELRRLLDGIAGIIVQGIRQGEFRPVEPRLAALNFLNAFRTGLLLMSRELRIGSAPEQSLDLFFHGISLKTKGGK</sequence>
<evidence type="ECO:0000256" key="4">
    <source>
        <dbReference type="PROSITE-ProRule" id="PRU00335"/>
    </source>
</evidence>
<dbReference type="Pfam" id="PF00440">
    <property type="entry name" value="TetR_N"/>
    <property type="match status" value="1"/>
</dbReference>
<dbReference type="GO" id="GO:0003700">
    <property type="term" value="F:DNA-binding transcription factor activity"/>
    <property type="evidence" value="ECO:0007669"/>
    <property type="project" value="TreeGrafter"/>
</dbReference>
<feature type="DNA-binding region" description="H-T-H motif" evidence="4">
    <location>
        <begin position="29"/>
        <end position="48"/>
    </location>
</feature>
<dbReference type="AlphaFoldDB" id="A0A7C1RZ24"/>
<comment type="caution">
    <text evidence="6">The sequence shown here is derived from an EMBL/GenBank/DDBJ whole genome shotgun (WGS) entry which is preliminary data.</text>
</comment>
<evidence type="ECO:0000313" key="7">
    <source>
        <dbReference type="EMBL" id="HFJ53195.1"/>
    </source>
</evidence>
<gene>
    <name evidence="6" type="ORF">ENP94_05765</name>
    <name evidence="7" type="ORF">ENS16_00690</name>
</gene>
<keyword evidence="1" id="KW-0805">Transcription regulation</keyword>
<evidence type="ECO:0000313" key="6">
    <source>
        <dbReference type="EMBL" id="HEA87502.1"/>
    </source>
</evidence>
<dbReference type="GO" id="GO:0000976">
    <property type="term" value="F:transcription cis-regulatory region binding"/>
    <property type="evidence" value="ECO:0007669"/>
    <property type="project" value="TreeGrafter"/>
</dbReference>
<feature type="domain" description="HTH tetR-type" evidence="5">
    <location>
        <begin position="6"/>
        <end position="66"/>
    </location>
</feature>
<reference evidence="6" key="1">
    <citation type="journal article" date="2020" name="mSystems">
        <title>Genome- and Community-Level Interaction Insights into Carbon Utilization and Element Cycling Functions of Hydrothermarchaeota in Hydrothermal Sediment.</title>
        <authorList>
            <person name="Zhou Z."/>
            <person name="Liu Y."/>
            <person name="Xu W."/>
            <person name="Pan J."/>
            <person name="Luo Z.H."/>
            <person name="Li M."/>
        </authorList>
    </citation>
    <scope>NUCLEOTIDE SEQUENCE [LARGE SCALE GENOMIC DNA]</scope>
    <source>
        <strain evidence="6">SpSt-265</strain>
        <strain evidence="7">SpSt-465</strain>
    </source>
</reference>
<dbReference type="PANTHER" id="PTHR30055">
    <property type="entry name" value="HTH-TYPE TRANSCRIPTIONAL REGULATOR RUTR"/>
    <property type="match status" value="1"/>
</dbReference>
<dbReference type="Gene3D" id="1.10.10.60">
    <property type="entry name" value="Homeodomain-like"/>
    <property type="match status" value="1"/>
</dbReference>
<evidence type="ECO:0000256" key="2">
    <source>
        <dbReference type="ARBA" id="ARBA00023125"/>
    </source>
</evidence>
<protein>
    <submittedName>
        <fullName evidence="6">TetR/AcrR family transcriptional regulator</fullName>
    </submittedName>
</protein>
<dbReference type="PROSITE" id="PS50977">
    <property type="entry name" value="HTH_TETR_2"/>
    <property type="match status" value="1"/>
</dbReference>
<dbReference type="InterPro" id="IPR001647">
    <property type="entry name" value="HTH_TetR"/>
</dbReference>
<dbReference type="SUPFAM" id="SSF46689">
    <property type="entry name" value="Homeodomain-like"/>
    <property type="match status" value="1"/>
</dbReference>
<evidence type="ECO:0000256" key="1">
    <source>
        <dbReference type="ARBA" id="ARBA00023015"/>
    </source>
</evidence>
<accession>A0A7C1RZ24</accession>
<dbReference type="InterPro" id="IPR009057">
    <property type="entry name" value="Homeodomain-like_sf"/>
</dbReference>
<keyword evidence="3" id="KW-0804">Transcription</keyword>
<dbReference type="EMBL" id="DSTU01000001">
    <property type="protein sequence ID" value="HFJ53195.1"/>
    <property type="molecule type" value="Genomic_DNA"/>
</dbReference>
<dbReference type="PRINTS" id="PR00455">
    <property type="entry name" value="HTHTETR"/>
</dbReference>
<name>A0A7C1RZ24_UNCW3</name>
<dbReference type="InterPro" id="IPR050109">
    <property type="entry name" value="HTH-type_TetR-like_transc_reg"/>
</dbReference>
<dbReference type="PANTHER" id="PTHR30055:SF234">
    <property type="entry name" value="HTH-TYPE TRANSCRIPTIONAL REGULATOR BETI"/>
    <property type="match status" value="1"/>
</dbReference>
<proteinExistence type="predicted"/>
<evidence type="ECO:0000259" key="5">
    <source>
        <dbReference type="PROSITE" id="PS50977"/>
    </source>
</evidence>
<dbReference type="InterPro" id="IPR036271">
    <property type="entry name" value="Tet_transcr_reg_TetR-rel_C_sf"/>
</dbReference>
<keyword evidence="2 4" id="KW-0238">DNA-binding</keyword>
<organism evidence="6">
    <name type="scientific">candidate division WOR-3 bacterium</name>
    <dbReference type="NCBI Taxonomy" id="2052148"/>
    <lineage>
        <taxon>Bacteria</taxon>
        <taxon>Bacteria division WOR-3</taxon>
    </lineage>
</organism>
<dbReference type="EMBL" id="DSLG01000007">
    <property type="protein sequence ID" value="HEA87502.1"/>
    <property type="molecule type" value="Genomic_DNA"/>
</dbReference>
<dbReference type="SUPFAM" id="SSF48498">
    <property type="entry name" value="Tetracyclin repressor-like, C-terminal domain"/>
    <property type="match status" value="1"/>
</dbReference>
<evidence type="ECO:0000256" key="3">
    <source>
        <dbReference type="ARBA" id="ARBA00023163"/>
    </source>
</evidence>
<dbReference type="Gene3D" id="1.10.357.10">
    <property type="entry name" value="Tetracycline Repressor, domain 2"/>
    <property type="match status" value="1"/>
</dbReference>